<reference evidence="1" key="1">
    <citation type="journal article" date="2017" name="Nature">
        <title>The sunflower genome provides insights into oil metabolism, flowering and Asterid evolution.</title>
        <authorList>
            <person name="Badouin H."/>
            <person name="Gouzy J."/>
            <person name="Grassa C.J."/>
            <person name="Murat F."/>
            <person name="Staton S.E."/>
            <person name="Cottret L."/>
            <person name="Lelandais-Briere C."/>
            <person name="Owens G.L."/>
            <person name="Carrere S."/>
            <person name="Mayjonade B."/>
            <person name="Legrand L."/>
            <person name="Gill N."/>
            <person name="Kane N.C."/>
            <person name="Bowers J.E."/>
            <person name="Hubner S."/>
            <person name="Bellec A."/>
            <person name="Berard A."/>
            <person name="Berges H."/>
            <person name="Blanchet N."/>
            <person name="Boniface M.C."/>
            <person name="Brunel D."/>
            <person name="Catrice O."/>
            <person name="Chaidir N."/>
            <person name="Claudel C."/>
            <person name="Donnadieu C."/>
            <person name="Faraut T."/>
            <person name="Fievet G."/>
            <person name="Helmstetter N."/>
            <person name="King M."/>
            <person name="Knapp S.J."/>
            <person name="Lai Z."/>
            <person name="Le Paslier M.C."/>
            <person name="Lippi Y."/>
            <person name="Lorenzon L."/>
            <person name="Mandel J.R."/>
            <person name="Marage G."/>
            <person name="Marchand G."/>
            <person name="Marquand E."/>
            <person name="Bret-Mestries E."/>
            <person name="Morien E."/>
            <person name="Nambeesan S."/>
            <person name="Nguyen T."/>
            <person name="Pegot-Espagnet P."/>
            <person name="Pouilly N."/>
            <person name="Raftis F."/>
            <person name="Sallet E."/>
            <person name="Schiex T."/>
            <person name="Thomas J."/>
            <person name="Vandecasteele C."/>
            <person name="Vares D."/>
            <person name="Vear F."/>
            <person name="Vautrin S."/>
            <person name="Crespi M."/>
            <person name="Mangin B."/>
            <person name="Burke J.M."/>
            <person name="Salse J."/>
            <person name="Munos S."/>
            <person name="Vincourt P."/>
            <person name="Rieseberg L.H."/>
            <person name="Langlade N.B."/>
        </authorList>
    </citation>
    <scope>NUCLEOTIDE SEQUENCE</scope>
    <source>
        <tissue evidence="1">Leaves</tissue>
    </source>
</reference>
<comment type="caution">
    <text evidence="1">The sequence shown here is derived from an EMBL/GenBank/DDBJ whole genome shotgun (WGS) entry which is preliminary data.</text>
</comment>
<protein>
    <submittedName>
        <fullName evidence="1">Uncharacterized protein</fullName>
    </submittedName>
</protein>
<keyword evidence="2" id="KW-1185">Reference proteome</keyword>
<evidence type="ECO:0000313" key="1">
    <source>
        <dbReference type="EMBL" id="KAF5767389.1"/>
    </source>
</evidence>
<reference evidence="1" key="2">
    <citation type="submission" date="2020-06" db="EMBL/GenBank/DDBJ databases">
        <title>Helianthus annuus Genome sequencing and assembly Release 2.</title>
        <authorList>
            <person name="Gouzy J."/>
            <person name="Langlade N."/>
            <person name="Munos S."/>
        </authorList>
    </citation>
    <scope>NUCLEOTIDE SEQUENCE</scope>
    <source>
        <tissue evidence="1">Leaves</tissue>
    </source>
</reference>
<proteinExistence type="predicted"/>
<dbReference type="Gramene" id="mRNA:HanXRQr2_Chr14g0623801">
    <property type="protein sequence ID" value="mRNA:HanXRQr2_Chr14g0623801"/>
    <property type="gene ID" value="HanXRQr2_Chr14g0623801"/>
</dbReference>
<evidence type="ECO:0000313" key="2">
    <source>
        <dbReference type="Proteomes" id="UP000215914"/>
    </source>
</evidence>
<dbReference type="AlphaFoldDB" id="A0A9K3E7D5"/>
<dbReference type="EMBL" id="MNCJ02000329">
    <property type="protein sequence ID" value="KAF5767389.1"/>
    <property type="molecule type" value="Genomic_DNA"/>
</dbReference>
<dbReference type="Proteomes" id="UP000215914">
    <property type="component" value="Unassembled WGS sequence"/>
</dbReference>
<accession>A0A9K3E7D5</accession>
<organism evidence="1 2">
    <name type="scientific">Helianthus annuus</name>
    <name type="common">Common sunflower</name>
    <dbReference type="NCBI Taxonomy" id="4232"/>
    <lineage>
        <taxon>Eukaryota</taxon>
        <taxon>Viridiplantae</taxon>
        <taxon>Streptophyta</taxon>
        <taxon>Embryophyta</taxon>
        <taxon>Tracheophyta</taxon>
        <taxon>Spermatophyta</taxon>
        <taxon>Magnoliopsida</taxon>
        <taxon>eudicotyledons</taxon>
        <taxon>Gunneridae</taxon>
        <taxon>Pentapetalae</taxon>
        <taxon>asterids</taxon>
        <taxon>campanulids</taxon>
        <taxon>Asterales</taxon>
        <taxon>Asteraceae</taxon>
        <taxon>Asteroideae</taxon>
        <taxon>Heliantheae alliance</taxon>
        <taxon>Heliantheae</taxon>
        <taxon>Helianthus</taxon>
    </lineage>
</organism>
<name>A0A9K3E7D5_HELAN</name>
<sequence length="81" mass="8602">MNSNHNLFAAHIEFRKDGLICQEGKLEAGVHLLGKSYGIKVGYGGIPGPSYGRDASASQAGEISGKSDRQIVGRHDVVSTF</sequence>
<gene>
    <name evidence="1" type="ORF">HanXRQr2_Chr14g0623801</name>
</gene>